<evidence type="ECO:0000313" key="3">
    <source>
        <dbReference type="EMBL" id="MBW4467231.1"/>
    </source>
</evidence>
<dbReference type="EMBL" id="JAHHHV010000074">
    <property type="protein sequence ID" value="MBW4467231.1"/>
    <property type="molecule type" value="Genomic_DNA"/>
</dbReference>
<reference evidence="3" key="2">
    <citation type="journal article" date="2022" name="Microbiol. Resour. Announc.">
        <title>Metagenome Sequencing to Explore Phylogenomics of Terrestrial Cyanobacteria.</title>
        <authorList>
            <person name="Ward R.D."/>
            <person name="Stajich J.E."/>
            <person name="Johansen J.R."/>
            <person name="Huntemann M."/>
            <person name="Clum A."/>
            <person name="Foster B."/>
            <person name="Foster B."/>
            <person name="Roux S."/>
            <person name="Palaniappan K."/>
            <person name="Varghese N."/>
            <person name="Mukherjee S."/>
            <person name="Reddy T.B.K."/>
            <person name="Daum C."/>
            <person name="Copeland A."/>
            <person name="Chen I.A."/>
            <person name="Ivanova N.N."/>
            <person name="Kyrpides N.C."/>
            <person name="Shapiro N."/>
            <person name="Eloe-Fadrosh E.A."/>
            <person name="Pietrasiak N."/>
        </authorList>
    </citation>
    <scope>NUCLEOTIDE SEQUENCE</scope>
    <source>
        <strain evidence="3">GSE-TBD4-15B</strain>
    </source>
</reference>
<evidence type="ECO:0000256" key="2">
    <source>
        <dbReference type="SAM" id="SignalP"/>
    </source>
</evidence>
<comment type="caution">
    <text evidence="3">The sequence shown here is derived from an EMBL/GenBank/DDBJ whole genome shotgun (WGS) entry which is preliminary data.</text>
</comment>
<feature type="chain" id="PRO_5037683096" description="Lipoprotein" evidence="2">
    <location>
        <begin position="23"/>
        <end position="162"/>
    </location>
</feature>
<dbReference type="AlphaFoldDB" id="A0A951PCR0"/>
<feature type="region of interest" description="Disordered" evidence="1">
    <location>
        <begin position="26"/>
        <end position="73"/>
    </location>
</feature>
<evidence type="ECO:0000313" key="4">
    <source>
        <dbReference type="Proteomes" id="UP000707356"/>
    </source>
</evidence>
<evidence type="ECO:0000256" key="1">
    <source>
        <dbReference type="SAM" id="MobiDB-lite"/>
    </source>
</evidence>
<dbReference type="Proteomes" id="UP000707356">
    <property type="component" value="Unassembled WGS sequence"/>
</dbReference>
<dbReference type="PROSITE" id="PS51257">
    <property type="entry name" value="PROKAR_LIPOPROTEIN"/>
    <property type="match status" value="1"/>
</dbReference>
<reference evidence="3" key="1">
    <citation type="submission" date="2021-05" db="EMBL/GenBank/DDBJ databases">
        <authorList>
            <person name="Pietrasiak N."/>
            <person name="Ward R."/>
            <person name="Stajich J.E."/>
            <person name="Kurbessoian T."/>
        </authorList>
    </citation>
    <scope>NUCLEOTIDE SEQUENCE</scope>
    <source>
        <strain evidence="3">GSE-TBD4-15B</strain>
    </source>
</reference>
<feature type="signal peptide" evidence="2">
    <location>
        <begin position="1"/>
        <end position="22"/>
    </location>
</feature>
<protein>
    <recommendedName>
        <fullName evidence="5">Lipoprotein</fullName>
    </recommendedName>
</protein>
<keyword evidence="2" id="KW-0732">Signal</keyword>
<name>A0A951PCR0_9CYAN</name>
<evidence type="ECO:0008006" key="5">
    <source>
        <dbReference type="Google" id="ProtNLM"/>
    </source>
</evidence>
<sequence length="162" mass="16988">MTQKSWMTSGLAIALLTLGALAGCSSQPTAQKPDAKPAVESAAEPAGESDSADAAKGTSRPVENVTLAPGNDPLAMVLATRQPNTEGVGSEQFKLNYAAPDKAIVVVTKTGLADDSMAAIRTRYEFAATGTEGAKWQLTQVSEQNKCRVDRGSRDWTSDLCK</sequence>
<organism evidence="3 4">
    <name type="scientific">Pegethrix bostrychoides GSE-TBD4-15B</name>
    <dbReference type="NCBI Taxonomy" id="2839662"/>
    <lineage>
        <taxon>Bacteria</taxon>
        <taxon>Bacillati</taxon>
        <taxon>Cyanobacteriota</taxon>
        <taxon>Cyanophyceae</taxon>
        <taxon>Oculatellales</taxon>
        <taxon>Oculatellaceae</taxon>
        <taxon>Pegethrix</taxon>
    </lineage>
</organism>
<gene>
    <name evidence="3" type="ORF">KME07_17535</name>
</gene>
<proteinExistence type="predicted"/>
<accession>A0A951PCR0</accession>